<organism evidence="1 2">
    <name type="scientific">Clostridium gasigenes</name>
    <dbReference type="NCBI Taxonomy" id="94869"/>
    <lineage>
        <taxon>Bacteria</taxon>
        <taxon>Bacillati</taxon>
        <taxon>Bacillota</taxon>
        <taxon>Clostridia</taxon>
        <taxon>Eubacteriales</taxon>
        <taxon>Clostridiaceae</taxon>
        <taxon>Clostridium</taxon>
    </lineage>
</organism>
<accession>A0A1H0SAX2</accession>
<reference evidence="1 2" key="1">
    <citation type="submission" date="2016-10" db="EMBL/GenBank/DDBJ databases">
        <authorList>
            <person name="de Groot N.N."/>
        </authorList>
    </citation>
    <scope>NUCLEOTIDE SEQUENCE [LARGE SCALE GENOMIC DNA]</scope>
    <source>
        <strain evidence="1 2">DSM 12272</strain>
    </source>
</reference>
<keyword evidence="2" id="KW-1185">Reference proteome</keyword>
<gene>
    <name evidence="1" type="ORF">SAMN04488529_104229</name>
</gene>
<evidence type="ECO:0000313" key="2">
    <source>
        <dbReference type="Proteomes" id="UP000198597"/>
    </source>
</evidence>
<protein>
    <recommendedName>
        <fullName evidence="3">Nucleotidyltransferase domain-containing protein</fullName>
    </recommendedName>
</protein>
<evidence type="ECO:0000313" key="1">
    <source>
        <dbReference type="EMBL" id="SDP38316.1"/>
    </source>
</evidence>
<dbReference type="SUPFAM" id="SSF81301">
    <property type="entry name" value="Nucleotidyltransferase"/>
    <property type="match status" value="1"/>
</dbReference>
<proteinExistence type="predicted"/>
<dbReference type="InterPro" id="IPR043519">
    <property type="entry name" value="NT_sf"/>
</dbReference>
<sequence length="346" mass="40163">MNKRNDSIIKWAINRIENNYKDDVSLLLSYGSYVNGTANSLSDVDFYFIPKTERAYELCTTFIVESVGFDLFPMSWERVEGLAELQECLTPLLANVNILYCNSLEDKHRFEELQNKLNKNMNNKDFMLEKASKELDSSISLYETIMFEDSMCDIRTLAGKIAMSLSNVVAYINQTYFIFGLKKQMEDLKNFKSVPDDFILMYESIVESNSEQEIKNYCYKMIQNTRIFLNSKIENPKENEKKANYEDLAELYKEIISQWNKIYVSCDSGDYVLAYISGTCLQDELNAASIENGLNKFDLMSSYNAKELNKFKERAIQLQKDFVKVIEDNGVIIESYTTVDEFINKN</sequence>
<dbReference type="Gene3D" id="3.30.460.10">
    <property type="entry name" value="Beta Polymerase, domain 2"/>
    <property type="match status" value="1"/>
</dbReference>
<dbReference type="AlphaFoldDB" id="A0A1H0SAX2"/>
<dbReference type="RefSeq" id="WP_089968897.1">
    <property type="nucleotide sequence ID" value="NZ_FNJM01000004.1"/>
</dbReference>
<dbReference type="EMBL" id="FNJM01000004">
    <property type="protein sequence ID" value="SDP38316.1"/>
    <property type="molecule type" value="Genomic_DNA"/>
</dbReference>
<dbReference type="OrthoDB" id="9791330at2"/>
<dbReference type="Proteomes" id="UP000198597">
    <property type="component" value="Unassembled WGS sequence"/>
</dbReference>
<evidence type="ECO:0008006" key="3">
    <source>
        <dbReference type="Google" id="ProtNLM"/>
    </source>
</evidence>
<name>A0A1H0SAX2_9CLOT</name>